<dbReference type="InterPro" id="IPR028082">
    <property type="entry name" value="Peripla_BP_I"/>
</dbReference>
<keyword evidence="2 3" id="KW-0732">Signal</keyword>
<evidence type="ECO:0000313" key="6">
    <source>
        <dbReference type="Proteomes" id="UP000321638"/>
    </source>
</evidence>
<dbReference type="RefSeq" id="WP_147850717.1">
    <property type="nucleotide sequence ID" value="NZ_VDUZ01000044.1"/>
</dbReference>
<dbReference type="PANTHER" id="PTHR47235:SF1">
    <property type="entry name" value="BLR6548 PROTEIN"/>
    <property type="match status" value="1"/>
</dbReference>
<dbReference type="Pfam" id="PF13458">
    <property type="entry name" value="Peripla_BP_6"/>
    <property type="match status" value="1"/>
</dbReference>
<dbReference type="CDD" id="cd06343">
    <property type="entry name" value="PBP1_ABC_ligand_binding-like"/>
    <property type="match status" value="1"/>
</dbReference>
<feature type="domain" description="Leucine-binding protein" evidence="4">
    <location>
        <begin position="34"/>
        <end position="375"/>
    </location>
</feature>
<dbReference type="EMBL" id="VDUZ01000044">
    <property type="protein sequence ID" value="TXL71359.1"/>
    <property type="molecule type" value="Genomic_DNA"/>
</dbReference>
<dbReference type="InterPro" id="IPR028081">
    <property type="entry name" value="Leu-bd"/>
</dbReference>
<evidence type="ECO:0000256" key="2">
    <source>
        <dbReference type="ARBA" id="ARBA00022729"/>
    </source>
</evidence>
<dbReference type="Gene3D" id="3.40.50.2300">
    <property type="match status" value="2"/>
</dbReference>
<feature type="signal peptide" evidence="3">
    <location>
        <begin position="1"/>
        <end position="25"/>
    </location>
</feature>
<dbReference type="OrthoDB" id="9802022at2"/>
<gene>
    <name evidence="5" type="ORF">FHP25_30160</name>
</gene>
<dbReference type="AlphaFoldDB" id="A0A5C8PDG1"/>
<dbReference type="PANTHER" id="PTHR47235">
    <property type="entry name" value="BLR6548 PROTEIN"/>
    <property type="match status" value="1"/>
</dbReference>
<proteinExistence type="inferred from homology"/>
<evidence type="ECO:0000256" key="3">
    <source>
        <dbReference type="SAM" id="SignalP"/>
    </source>
</evidence>
<keyword evidence="6" id="KW-1185">Reference proteome</keyword>
<evidence type="ECO:0000259" key="4">
    <source>
        <dbReference type="Pfam" id="PF13458"/>
    </source>
</evidence>
<evidence type="ECO:0000256" key="1">
    <source>
        <dbReference type="ARBA" id="ARBA00010062"/>
    </source>
</evidence>
<sequence length="390" mass="41631">MTIRRLATCAAALACLWMPAGPANAEAGVTKDEIVLGGTNALTGAVAAVCYGVSHGSLAHFKKVNEQGGINGRKIRYELLDDAYSAQRAIGNTRRLIQQEQVFAIFGGCGTATAAGVLSIVERGDVPYLFPYAGLDKLVDPPKKHIFGLLPLYPSQYTTLLPYVIAQSKPKTAALLSNNIAGADEIRAAVKAILAKAGVEVVLDELMEVTSPERAAYVLKVKDKNPDLLVLSDTAPGGARLFIELERQNWKPKMVTGISTLTDESFLRAAAKLAEGQLIAPGVVLPPTAAQSKSCVEELAAYNKDIAPSHFTMFGCLVARVLVEGLRRAGPDLTREKLISALESIKEYDTGISGKVSFAPNRRMGIDSVYPIGVQNGQFKILGEPLVVTR</sequence>
<evidence type="ECO:0000313" key="5">
    <source>
        <dbReference type="EMBL" id="TXL71359.1"/>
    </source>
</evidence>
<comment type="similarity">
    <text evidence="1">Belongs to the leucine-binding protein family.</text>
</comment>
<accession>A0A5C8PDG1</accession>
<comment type="caution">
    <text evidence="5">The sequence shown here is derived from an EMBL/GenBank/DDBJ whole genome shotgun (WGS) entry which is preliminary data.</text>
</comment>
<feature type="chain" id="PRO_5023114090" description="Leucine-binding protein domain-containing protein" evidence="3">
    <location>
        <begin position="26"/>
        <end position="390"/>
    </location>
</feature>
<protein>
    <recommendedName>
        <fullName evidence="4">Leucine-binding protein domain-containing protein</fullName>
    </recommendedName>
</protein>
<dbReference type="SUPFAM" id="SSF53822">
    <property type="entry name" value="Periplasmic binding protein-like I"/>
    <property type="match status" value="1"/>
</dbReference>
<dbReference type="Proteomes" id="UP000321638">
    <property type="component" value="Unassembled WGS sequence"/>
</dbReference>
<organism evidence="5 6">
    <name type="scientific">Vineibacter terrae</name>
    <dbReference type="NCBI Taxonomy" id="2586908"/>
    <lineage>
        <taxon>Bacteria</taxon>
        <taxon>Pseudomonadati</taxon>
        <taxon>Pseudomonadota</taxon>
        <taxon>Alphaproteobacteria</taxon>
        <taxon>Hyphomicrobiales</taxon>
        <taxon>Vineibacter</taxon>
    </lineage>
</organism>
<reference evidence="5 6" key="1">
    <citation type="submission" date="2019-06" db="EMBL/GenBank/DDBJ databases">
        <title>New taxonomy in bacterial strain CC-CFT640, isolated from vineyard.</title>
        <authorList>
            <person name="Lin S.-Y."/>
            <person name="Tsai C.-F."/>
            <person name="Young C.-C."/>
        </authorList>
    </citation>
    <scope>NUCLEOTIDE SEQUENCE [LARGE SCALE GENOMIC DNA]</scope>
    <source>
        <strain evidence="5 6">CC-CFT640</strain>
    </source>
</reference>
<name>A0A5C8PDG1_9HYPH</name>